<sequence length="170" mass="19466">MEVNKCFTLEEMLRAAHIHCWEEVSEATTTPDQLWRCKAALTDDDDDGSRTCDALIRRTIKPRPVHWQTLELLESGSVIVARPLEFSFSEKKTVNKKTLHDNKNYNPDNDHFNVYLLTERSPTAVHIACREFSGWITTPQLAKLKFVDFKTREPVSFSPIEPPAAAKLPL</sequence>
<gene>
    <name evidence="1" type="ORF">Harvfovirus6_37</name>
</gene>
<accession>A0A3G5A0R9</accession>
<reference evidence="1" key="1">
    <citation type="submission" date="2018-10" db="EMBL/GenBank/DDBJ databases">
        <title>Hidden diversity of soil giant viruses.</title>
        <authorList>
            <person name="Schulz F."/>
            <person name="Alteio L."/>
            <person name="Goudeau D."/>
            <person name="Ryan E.M."/>
            <person name="Malmstrom R.R."/>
            <person name="Blanchard J."/>
            <person name="Woyke T."/>
        </authorList>
    </citation>
    <scope>NUCLEOTIDE SEQUENCE</scope>
    <source>
        <strain evidence="1">HAV1</strain>
    </source>
</reference>
<protein>
    <submittedName>
        <fullName evidence="1">Uncharacterized protein</fullName>
    </submittedName>
</protein>
<name>A0A3G5A0R9_9VIRU</name>
<organism evidence="1">
    <name type="scientific">Harvfovirus sp</name>
    <dbReference type="NCBI Taxonomy" id="2487768"/>
    <lineage>
        <taxon>Viruses</taxon>
        <taxon>Varidnaviria</taxon>
        <taxon>Bamfordvirae</taxon>
        <taxon>Nucleocytoviricota</taxon>
        <taxon>Megaviricetes</taxon>
        <taxon>Imitervirales</taxon>
        <taxon>Mimiviridae</taxon>
        <taxon>Klosneuvirinae</taxon>
    </lineage>
</organism>
<evidence type="ECO:0000313" key="1">
    <source>
        <dbReference type="EMBL" id="AYV80787.1"/>
    </source>
</evidence>
<dbReference type="EMBL" id="MK072248">
    <property type="protein sequence ID" value="AYV80787.1"/>
    <property type="molecule type" value="Genomic_DNA"/>
</dbReference>
<proteinExistence type="predicted"/>